<evidence type="ECO:0000313" key="8">
    <source>
        <dbReference type="EMBL" id="CAA6803122.1"/>
    </source>
</evidence>
<keyword evidence="6 7" id="KW-0472">Membrane</keyword>
<keyword evidence="4 7" id="KW-0812">Transmembrane</keyword>
<evidence type="ECO:0000256" key="3">
    <source>
        <dbReference type="ARBA" id="ARBA00022475"/>
    </source>
</evidence>
<evidence type="ECO:0000256" key="2">
    <source>
        <dbReference type="ARBA" id="ARBA00005779"/>
    </source>
</evidence>
<gene>
    <name evidence="8" type="ORF">HELGO_WM2755</name>
</gene>
<evidence type="ECO:0000256" key="4">
    <source>
        <dbReference type="ARBA" id="ARBA00022692"/>
    </source>
</evidence>
<accession>A0A6S6SIE7</accession>
<feature type="transmembrane region" description="Helical" evidence="7">
    <location>
        <begin position="64"/>
        <end position="87"/>
    </location>
</feature>
<keyword evidence="3" id="KW-1003">Cell membrane</keyword>
<evidence type="ECO:0000256" key="7">
    <source>
        <dbReference type="SAM" id="Phobius"/>
    </source>
</evidence>
<keyword evidence="5 7" id="KW-1133">Transmembrane helix</keyword>
<evidence type="ECO:0008006" key="9">
    <source>
        <dbReference type="Google" id="ProtNLM"/>
    </source>
</evidence>
<comment type="similarity">
    <text evidence="2">Belongs to the UPF0719 family.</text>
</comment>
<dbReference type="AlphaFoldDB" id="A0A6S6SIE7"/>
<name>A0A6S6SIE7_9BACT</name>
<feature type="transmembrane region" description="Helical" evidence="7">
    <location>
        <begin position="31"/>
        <end position="52"/>
    </location>
</feature>
<protein>
    <recommendedName>
        <fullName evidence="9">DUF350 domain-containing protein</fullName>
    </recommendedName>
</protein>
<evidence type="ECO:0000256" key="1">
    <source>
        <dbReference type="ARBA" id="ARBA00004651"/>
    </source>
</evidence>
<dbReference type="GO" id="GO:0005886">
    <property type="term" value="C:plasma membrane"/>
    <property type="evidence" value="ECO:0007669"/>
    <property type="project" value="UniProtKB-SubCell"/>
</dbReference>
<dbReference type="EMBL" id="CACVAS010000030">
    <property type="protein sequence ID" value="CAA6803122.1"/>
    <property type="molecule type" value="Genomic_DNA"/>
</dbReference>
<reference evidence="8" key="1">
    <citation type="submission" date="2020-01" db="EMBL/GenBank/DDBJ databases">
        <authorList>
            <person name="Meier V. D."/>
            <person name="Meier V D."/>
        </authorList>
    </citation>
    <scope>NUCLEOTIDE SEQUENCE</scope>
    <source>
        <strain evidence="8">HLG_WM_MAG_01</strain>
    </source>
</reference>
<dbReference type="InterPro" id="IPR007140">
    <property type="entry name" value="DUF350"/>
</dbReference>
<organism evidence="8">
    <name type="scientific">uncultured Sulfurovum sp</name>
    <dbReference type="NCBI Taxonomy" id="269237"/>
    <lineage>
        <taxon>Bacteria</taxon>
        <taxon>Pseudomonadati</taxon>
        <taxon>Campylobacterota</taxon>
        <taxon>Epsilonproteobacteria</taxon>
        <taxon>Campylobacterales</taxon>
        <taxon>Sulfurovaceae</taxon>
        <taxon>Sulfurovum</taxon>
        <taxon>environmental samples</taxon>
    </lineage>
</organism>
<evidence type="ECO:0000256" key="6">
    <source>
        <dbReference type="ARBA" id="ARBA00023136"/>
    </source>
</evidence>
<dbReference type="Pfam" id="PF03994">
    <property type="entry name" value="DUF350"/>
    <property type="match status" value="1"/>
</dbReference>
<proteinExistence type="inferred from homology"/>
<sequence>MFVVTAQDIAVAGAQENKTKDNTMEQIGSTLIYALLGLLVFMLALLVIEVITKFSINKKITQEGNIALAIVLGAIILSLGMIISAAIQ</sequence>
<evidence type="ECO:0000256" key="5">
    <source>
        <dbReference type="ARBA" id="ARBA00022989"/>
    </source>
</evidence>
<comment type="subcellular location">
    <subcellularLocation>
        <location evidence="1">Cell membrane</location>
        <topology evidence="1">Multi-pass membrane protein</topology>
    </subcellularLocation>
</comment>